<feature type="transmembrane region" description="Helical" evidence="1">
    <location>
        <begin position="115"/>
        <end position="137"/>
    </location>
</feature>
<feature type="transmembrane region" description="Helical" evidence="1">
    <location>
        <begin position="80"/>
        <end position="103"/>
    </location>
</feature>
<name>A0A227KQJ3_9BURK</name>
<proteinExistence type="predicted"/>
<feature type="transmembrane region" description="Helical" evidence="1">
    <location>
        <begin position="149"/>
        <end position="167"/>
    </location>
</feature>
<feature type="transmembrane region" description="Helical" evidence="1">
    <location>
        <begin position="40"/>
        <end position="60"/>
    </location>
</feature>
<dbReference type="EMBL" id="NHMP01000001">
    <property type="protein sequence ID" value="OXE50810.1"/>
    <property type="molecule type" value="Genomic_DNA"/>
</dbReference>
<sequence>MHTTVLIQAIVQTLAFFAVVIFVPAIFFKWIVKSLSRGSAILCSIFSLFLPVLILSNNYLEIQQVVEMGAAWGLPYVVEFSSAAWAFTLGSAAASLVVVIQLIQGRGKKIGINILGFMCLSAALSLLGLFGVPSVFYGGSVDMNLANTFFVFELLITLFFSGVYFVFSDKSREVYWS</sequence>
<keyword evidence="1" id="KW-1133">Transmembrane helix</keyword>
<protein>
    <submittedName>
        <fullName evidence="2">Uncharacterized protein</fullName>
    </submittedName>
</protein>
<keyword evidence="3" id="KW-1185">Reference proteome</keyword>
<dbReference type="AlphaFoldDB" id="A0A227KQJ3"/>
<reference evidence="3" key="1">
    <citation type="submission" date="2017-05" db="EMBL/GenBank/DDBJ databases">
        <title>Improved OligoMM genomes.</title>
        <authorList>
            <person name="Garzetti D."/>
        </authorList>
    </citation>
    <scope>NUCLEOTIDE SEQUENCE [LARGE SCALE GENOMIC DNA]</scope>
    <source>
        <strain evidence="3">YL45</strain>
    </source>
</reference>
<dbReference type="RefSeq" id="WP_066590639.1">
    <property type="nucleotide sequence ID" value="NZ_CAJTBZ010000001.1"/>
</dbReference>
<organism evidence="2 3">
    <name type="scientific">Turicimonas muris</name>
    <dbReference type="NCBI Taxonomy" id="1796652"/>
    <lineage>
        <taxon>Bacteria</taxon>
        <taxon>Pseudomonadati</taxon>
        <taxon>Pseudomonadota</taxon>
        <taxon>Betaproteobacteria</taxon>
        <taxon>Burkholderiales</taxon>
        <taxon>Sutterellaceae</taxon>
        <taxon>Turicimonas</taxon>
    </lineage>
</organism>
<keyword evidence="1" id="KW-0812">Transmembrane</keyword>
<dbReference type="GeneID" id="78362994"/>
<evidence type="ECO:0000313" key="2">
    <source>
        <dbReference type="EMBL" id="OXE50810.1"/>
    </source>
</evidence>
<evidence type="ECO:0000313" key="3">
    <source>
        <dbReference type="Proteomes" id="UP000214610"/>
    </source>
</evidence>
<keyword evidence="1" id="KW-0472">Membrane</keyword>
<feature type="transmembrane region" description="Helical" evidence="1">
    <location>
        <begin position="6"/>
        <end position="28"/>
    </location>
</feature>
<evidence type="ECO:0000256" key="1">
    <source>
        <dbReference type="SAM" id="Phobius"/>
    </source>
</evidence>
<gene>
    <name evidence="2" type="ORF">ADH67_00460</name>
</gene>
<comment type="caution">
    <text evidence="2">The sequence shown here is derived from an EMBL/GenBank/DDBJ whole genome shotgun (WGS) entry which is preliminary data.</text>
</comment>
<accession>A0A227KQJ3</accession>
<dbReference type="Proteomes" id="UP000214610">
    <property type="component" value="Unassembled WGS sequence"/>
</dbReference>